<dbReference type="GO" id="GO:0005975">
    <property type="term" value="P:carbohydrate metabolic process"/>
    <property type="evidence" value="ECO:0007669"/>
    <property type="project" value="InterPro"/>
</dbReference>
<dbReference type="OrthoDB" id="504708at2759"/>
<name>A0A482V784_ASBVE</name>
<dbReference type="SUPFAM" id="SSF88713">
    <property type="entry name" value="Glycoside hydrolase/deacetylase"/>
    <property type="match status" value="1"/>
</dbReference>
<dbReference type="GO" id="GO:0016787">
    <property type="term" value="F:hydrolase activity"/>
    <property type="evidence" value="ECO:0007669"/>
    <property type="project" value="UniProtKB-ARBA"/>
</dbReference>
<accession>A0A482V784</accession>
<dbReference type="EMBL" id="QDEB01135474">
    <property type="protein sequence ID" value="RZB38605.1"/>
    <property type="molecule type" value="Genomic_DNA"/>
</dbReference>
<organism evidence="2 3">
    <name type="scientific">Asbolus verrucosus</name>
    <name type="common">Desert ironclad beetle</name>
    <dbReference type="NCBI Taxonomy" id="1661398"/>
    <lineage>
        <taxon>Eukaryota</taxon>
        <taxon>Metazoa</taxon>
        <taxon>Ecdysozoa</taxon>
        <taxon>Arthropoda</taxon>
        <taxon>Hexapoda</taxon>
        <taxon>Insecta</taxon>
        <taxon>Pterygota</taxon>
        <taxon>Neoptera</taxon>
        <taxon>Endopterygota</taxon>
        <taxon>Coleoptera</taxon>
        <taxon>Polyphaga</taxon>
        <taxon>Cucujiformia</taxon>
        <taxon>Tenebrionidae</taxon>
        <taxon>Pimeliinae</taxon>
        <taxon>Asbolus</taxon>
    </lineage>
</organism>
<dbReference type="AlphaFoldDB" id="A0A482V784"/>
<proteinExistence type="predicted"/>
<evidence type="ECO:0000313" key="3">
    <source>
        <dbReference type="Proteomes" id="UP000292052"/>
    </source>
</evidence>
<keyword evidence="1" id="KW-0732">Signal</keyword>
<dbReference type="PANTHER" id="PTHR45985">
    <property type="match status" value="1"/>
</dbReference>
<dbReference type="Gene3D" id="3.20.20.370">
    <property type="entry name" value="Glycoside hydrolase/deacetylase"/>
    <property type="match status" value="1"/>
</dbReference>
<gene>
    <name evidence="2" type="ORF">BDFB_007493</name>
</gene>
<evidence type="ECO:0000313" key="2">
    <source>
        <dbReference type="EMBL" id="RZB38605.1"/>
    </source>
</evidence>
<dbReference type="Proteomes" id="UP000292052">
    <property type="component" value="Unassembled WGS sequence"/>
</dbReference>
<dbReference type="InterPro" id="IPR052740">
    <property type="entry name" value="CE4"/>
</dbReference>
<comment type="caution">
    <text evidence="2">The sequence shown here is derived from an EMBL/GenBank/DDBJ whole genome shotgun (WGS) entry which is preliminary data.</text>
</comment>
<feature type="chain" id="PRO_5019868808" description="Chitin deacetylase" evidence="1">
    <location>
        <begin position="16"/>
        <end position="374"/>
    </location>
</feature>
<dbReference type="InterPro" id="IPR011330">
    <property type="entry name" value="Glyco_hydro/deAcase_b/a-brl"/>
</dbReference>
<keyword evidence="3" id="KW-1185">Reference proteome</keyword>
<protein>
    <recommendedName>
        <fullName evidence="4">Chitin deacetylase</fullName>
    </recommendedName>
</protein>
<sequence length="374" mass="42246">MQVLIIIFCVASCWAFPRFDEVAEVCIPTECNITNDCRCCSTDNPVSDADDPAPQLIAITLSQFLTQEVYDIIKPLFFDRSNPDGKPRGFTFYVSHEHTNYTLVQDLYLRGFEIGDNSITRDAGQAYWKLATLQDLREEFGGQRTIISTFANIPKEDIVGVRTPQLQLGGDTSIQAYIDSGLTYDNSWPTTTTNRVLPYTLDYASTQQCVTPIRCPEESHPHFWIAPISSIIGADGRECNSLATCDVRGTADDIAAWLIEQVDIVRKGNRAPLILRVHVYWFEFIDNSFEGFSKFLEQASELKDVFFVSVQDVLAWIHNPVPLSQYTTPLHDDRHAGCLPINCQYLNEYGDERWMGSCVPCPPNYPWKGNPLGE</sequence>
<reference evidence="2 3" key="1">
    <citation type="submission" date="2017-03" db="EMBL/GenBank/DDBJ databases">
        <title>Genome of the blue death feigning beetle - Asbolus verrucosus.</title>
        <authorList>
            <person name="Rider S.D."/>
        </authorList>
    </citation>
    <scope>NUCLEOTIDE SEQUENCE [LARGE SCALE GENOMIC DNA]</scope>
    <source>
        <strain evidence="2">Butters</strain>
        <tissue evidence="2">Head and leg muscle</tissue>
    </source>
</reference>
<feature type="signal peptide" evidence="1">
    <location>
        <begin position="1"/>
        <end position="15"/>
    </location>
</feature>
<dbReference type="PANTHER" id="PTHR45985:SF8">
    <property type="entry name" value="CHITIN DEACETYLASE-LIKE 9, ISOFORM A"/>
    <property type="match status" value="1"/>
</dbReference>
<evidence type="ECO:0008006" key="4">
    <source>
        <dbReference type="Google" id="ProtNLM"/>
    </source>
</evidence>
<evidence type="ECO:0000256" key="1">
    <source>
        <dbReference type="SAM" id="SignalP"/>
    </source>
</evidence>